<organism evidence="1 2">
    <name type="scientific">Macrosiphum euphorbiae</name>
    <name type="common">potato aphid</name>
    <dbReference type="NCBI Taxonomy" id="13131"/>
    <lineage>
        <taxon>Eukaryota</taxon>
        <taxon>Metazoa</taxon>
        <taxon>Ecdysozoa</taxon>
        <taxon>Arthropoda</taxon>
        <taxon>Hexapoda</taxon>
        <taxon>Insecta</taxon>
        <taxon>Pterygota</taxon>
        <taxon>Neoptera</taxon>
        <taxon>Paraneoptera</taxon>
        <taxon>Hemiptera</taxon>
        <taxon>Sternorrhyncha</taxon>
        <taxon>Aphidomorpha</taxon>
        <taxon>Aphidoidea</taxon>
        <taxon>Aphididae</taxon>
        <taxon>Macrosiphini</taxon>
        <taxon>Macrosiphum</taxon>
    </lineage>
</organism>
<evidence type="ECO:0000313" key="2">
    <source>
        <dbReference type="Proteomes" id="UP001160148"/>
    </source>
</evidence>
<gene>
    <name evidence="1" type="ORF">MEUPH1_LOCUS13296</name>
</gene>
<dbReference type="AlphaFoldDB" id="A0AAV0WPF5"/>
<protein>
    <submittedName>
        <fullName evidence="1">Uncharacterized protein</fullName>
    </submittedName>
</protein>
<dbReference type="InterPro" id="IPR036322">
    <property type="entry name" value="WD40_repeat_dom_sf"/>
</dbReference>
<accession>A0AAV0WPF5</accession>
<evidence type="ECO:0000313" key="1">
    <source>
        <dbReference type="EMBL" id="CAI6357698.1"/>
    </source>
</evidence>
<dbReference type="InterPro" id="IPR015943">
    <property type="entry name" value="WD40/YVTN_repeat-like_dom_sf"/>
</dbReference>
<sequence>MIYSGTDPLTILMGFADGRIRLTNVKINDVLDFDNYIEFTIHDNETGRVNMLCFSQDKNMLYTCGDDCNIFSFTFQYNN</sequence>
<comment type="caution">
    <text evidence="1">The sequence shown here is derived from an EMBL/GenBank/DDBJ whole genome shotgun (WGS) entry which is preliminary data.</text>
</comment>
<reference evidence="1 2" key="1">
    <citation type="submission" date="2023-01" db="EMBL/GenBank/DDBJ databases">
        <authorList>
            <person name="Whitehead M."/>
        </authorList>
    </citation>
    <scope>NUCLEOTIDE SEQUENCE [LARGE SCALE GENOMIC DNA]</scope>
</reference>
<dbReference type="EMBL" id="CARXXK010000002">
    <property type="protein sequence ID" value="CAI6357698.1"/>
    <property type="molecule type" value="Genomic_DNA"/>
</dbReference>
<dbReference type="SUPFAM" id="SSF50978">
    <property type="entry name" value="WD40 repeat-like"/>
    <property type="match status" value="1"/>
</dbReference>
<proteinExistence type="predicted"/>
<dbReference type="Gene3D" id="2.130.10.10">
    <property type="entry name" value="YVTN repeat-like/Quinoprotein amine dehydrogenase"/>
    <property type="match status" value="1"/>
</dbReference>
<name>A0AAV0WPF5_9HEMI</name>
<dbReference type="Proteomes" id="UP001160148">
    <property type="component" value="Unassembled WGS sequence"/>
</dbReference>
<keyword evidence="2" id="KW-1185">Reference proteome</keyword>